<accession>A0ABU6WDY7</accession>
<dbReference type="Proteomes" id="UP001341840">
    <property type="component" value="Unassembled WGS sequence"/>
</dbReference>
<dbReference type="EMBL" id="JASCZI010181509">
    <property type="protein sequence ID" value="MED6184141.1"/>
    <property type="molecule type" value="Genomic_DNA"/>
</dbReference>
<proteinExistence type="predicted"/>
<protein>
    <submittedName>
        <fullName evidence="1">Uncharacterized protein</fullName>
    </submittedName>
</protein>
<evidence type="ECO:0000313" key="2">
    <source>
        <dbReference type="Proteomes" id="UP001341840"/>
    </source>
</evidence>
<name>A0ABU6WDY7_9FABA</name>
<gene>
    <name evidence="1" type="ORF">PIB30_044571</name>
</gene>
<evidence type="ECO:0000313" key="1">
    <source>
        <dbReference type="EMBL" id="MED6184141.1"/>
    </source>
</evidence>
<keyword evidence="2" id="KW-1185">Reference proteome</keyword>
<sequence length="65" mass="7191">MTETHEPATRPGIILLLRNLVRLFHQQRNSAVAVLESPPTLARPPDSKLGGSQEWIYIGTILLCA</sequence>
<reference evidence="1 2" key="1">
    <citation type="journal article" date="2023" name="Plants (Basel)">
        <title>Bridging the Gap: Combining Genomics and Transcriptomics Approaches to Understand Stylosanthes scabra, an Orphan Legume from the Brazilian Caatinga.</title>
        <authorList>
            <person name="Ferreira-Neto J.R.C."/>
            <person name="da Silva M.D."/>
            <person name="Binneck E."/>
            <person name="de Melo N.F."/>
            <person name="da Silva R.H."/>
            <person name="de Melo A.L.T.M."/>
            <person name="Pandolfi V."/>
            <person name="Bustamante F.O."/>
            <person name="Brasileiro-Vidal A.C."/>
            <person name="Benko-Iseppon A.M."/>
        </authorList>
    </citation>
    <scope>NUCLEOTIDE SEQUENCE [LARGE SCALE GENOMIC DNA]</scope>
    <source>
        <tissue evidence="1">Leaves</tissue>
    </source>
</reference>
<organism evidence="1 2">
    <name type="scientific">Stylosanthes scabra</name>
    <dbReference type="NCBI Taxonomy" id="79078"/>
    <lineage>
        <taxon>Eukaryota</taxon>
        <taxon>Viridiplantae</taxon>
        <taxon>Streptophyta</taxon>
        <taxon>Embryophyta</taxon>
        <taxon>Tracheophyta</taxon>
        <taxon>Spermatophyta</taxon>
        <taxon>Magnoliopsida</taxon>
        <taxon>eudicotyledons</taxon>
        <taxon>Gunneridae</taxon>
        <taxon>Pentapetalae</taxon>
        <taxon>rosids</taxon>
        <taxon>fabids</taxon>
        <taxon>Fabales</taxon>
        <taxon>Fabaceae</taxon>
        <taxon>Papilionoideae</taxon>
        <taxon>50 kb inversion clade</taxon>
        <taxon>dalbergioids sensu lato</taxon>
        <taxon>Dalbergieae</taxon>
        <taxon>Pterocarpus clade</taxon>
        <taxon>Stylosanthes</taxon>
    </lineage>
</organism>
<comment type="caution">
    <text evidence="1">The sequence shown here is derived from an EMBL/GenBank/DDBJ whole genome shotgun (WGS) entry which is preliminary data.</text>
</comment>